<evidence type="ECO:0000256" key="1">
    <source>
        <dbReference type="ARBA" id="ARBA00001974"/>
    </source>
</evidence>
<dbReference type="InterPro" id="IPR003171">
    <property type="entry name" value="Mehydrof_redctse-like"/>
</dbReference>
<comment type="caution">
    <text evidence="8">The sequence shown here is derived from an EMBL/GenBank/DDBJ whole genome shotgun (WGS) entry which is preliminary data.</text>
</comment>
<keyword evidence="9" id="KW-1185">Reference proteome</keyword>
<evidence type="ECO:0000256" key="3">
    <source>
        <dbReference type="ARBA" id="ARBA00022630"/>
    </source>
</evidence>
<dbReference type="InterPro" id="IPR029041">
    <property type="entry name" value="FAD-linked_oxidoreductase-like"/>
</dbReference>
<organism evidence="8 9">
    <name type="scientific">Pseudonocardia humida</name>
    <dbReference type="NCBI Taxonomy" id="2800819"/>
    <lineage>
        <taxon>Bacteria</taxon>
        <taxon>Bacillati</taxon>
        <taxon>Actinomycetota</taxon>
        <taxon>Actinomycetes</taxon>
        <taxon>Pseudonocardiales</taxon>
        <taxon>Pseudonocardiaceae</taxon>
        <taxon>Pseudonocardia</taxon>
    </lineage>
</organism>
<protein>
    <recommendedName>
        <fullName evidence="6">Methylenetetrahydrofolate reductase</fullName>
    </recommendedName>
</protein>
<dbReference type="InterPro" id="IPR022026">
    <property type="entry name" value="DUF5981"/>
</dbReference>
<accession>A0ABT1ABK7</accession>
<proteinExistence type="inferred from homology"/>
<comment type="pathway">
    <text evidence="2 6">One-carbon metabolism; tetrahydrofolate interconversion.</text>
</comment>
<evidence type="ECO:0000256" key="2">
    <source>
        <dbReference type="ARBA" id="ARBA00004777"/>
    </source>
</evidence>
<keyword evidence="5 6" id="KW-0560">Oxidoreductase</keyword>
<evidence type="ECO:0000256" key="4">
    <source>
        <dbReference type="ARBA" id="ARBA00022827"/>
    </source>
</evidence>
<dbReference type="Proteomes" id="UP001165283">
    <property type="component" value="Unassembled WGS sequence"/>
</dbReference>
<dbReference type="Pfam" id="PF02219">
    <property type="entry name" value="MTHFR"/>
    <property type="match status" value="1"/>
</dbReference>
<gene>
    <name evidence="8" type="ORF">KDL28_35550</name>
</gene>
<comment type="cofactor">
    <cofactor evidence="1 6">
        <name>FAD</name>
        <dbReference type="ChEBI" id="CHEBI:57692"/>
    </cofactor>
</comment>
<feature type="domain" description="Methylene-tetrahydrofolate reductase C-terminal-like" evidence="7">
    <location>
        <begin position="10"/>
        <end position="42"/>
    </location>
</feature>
<evidence type="ECO:0000256" key="5">
    <source>
        <dbReference type="ARBA" id="ARBA00023002"/>
    </source>
</evidence>
<comment type="similarity">
    <text evidence="6">Belongs to the methylenetetrahydrofolate reductase family.</text>
</comment>
<evidence type="ECO:0000256" key="6">
    <source>
        <dbReference type="RuleBase" id="RU003862"/>
    </source>
</evidence>
<keyword evidence="4 6" id="KW-0274">FAD</keyword>
<name>A0ABT1ABK7_9PSEU</name>
<dbReference type="RefSeq" id="WP_252445862.1">
    <property type="nucleotide sequence ID" value="NZ_JAGSOV010000082.1"/>
</dbReference>
<dbReference type="Gene3D" id="3.20.20.220">
    <property type="match status" value="1"/>
</dbReference>
<evidence type="ECO:0000313" key="8">
    <source>
        <dbReference type="EMBL" id="MCO1660388.1"/>
    </source>
</evidence>
<keyword evidence="3 6" id="KW-0285">Flavoprotein</keyword>
<dbReference type="Pfam" id="PF12225">
    <property type="entry name" value="DUF5981"/>
    <property type="match status" value="1"/>
</dbReference>
<dbReference type="SUPFAM" id="SSF51730">
    <property type="entry name" value="FAD-linked oxidoreductase"/>
    <property type="match status" value="1"/>
</dbReference>
<evidence type="ECO:0000313" key="9">
    <source>
        <dbReference type="Proteomes" id="UP001165283"/>
    </source>
</evidence>
<evidence type="ECO:0000259" key="7">
    <source>
        <dbReference type="Pfam" id="PF12225"/>
    </source>
</evidence>
<reference evidence="8" key="1">
    <citation type="submission" date="2021-04" db="EMBL/GenBank/DDBJ databases">
        <title>Pseudonocardia sp. nov., isolated from sandy soil of mangrove forest.</title>
        <authorList>
            <person name="Zan Z."/>
            <person name="Huang R."/>
            <person name="Liu W."/>
        </authorList>
    </citation>
    <scope>NUCLEOTIDE SEQUENCE</scope>
    <source>
        <strain evidence="8">S2-4</strain>
    </source>
</reference>
<dbReference type="EMBL" id="JAGSOV010000082">
    <property type="protein sequence ID" value="MCO1660388.1"/>
    <property type="molecule type" value="Genomic_DNA"/>
</dbReference>
<sequence length="345" mass="34042">MSAAAGAASDTAACPKHMTYGPCGGVGADGGCEIGTARCVFVDDPVVPWRGPPGSGGVAPAGRELLAIAARRPLVLAGMPAAPLSAASIVECGQILRGAVDAVLAGDAATSRVQFPPAYRALLIQAEGLRVWAGLNCRDRNRVALEAEIAALAHAGVAAVHCVTGDHTLSGLRPDATPVFDLEGTELVPLAGAVGLLVSVAESPNAPPVAHRAARLAEKARAGARLAMLQYCGEAADVAAFAAAVRAAGADLPLVPGVPVVVDRPGAELLASFAGAALPAGFVEEVLTAADPYAAGVRVAVSHARELLDVEGVAGVLLGGGAAAGAEPRLAAAFAEIGRELGGGG</sequence>